<evidence type="ECO:0008006" key="3">
    <source>
        <dbReference type="Google" id="ProtNLM"/>
    </source>
</evidence>
<dbReference type="PROSITE" id="PS51257">
    <property type="entry name" value="PROKAR_LIPOPROTEIN"/>
    <property type="match status" value="1"/>
</dbReference>
<dbReference type="RefSeq" id="WP_150936370.1">
    <property type="nucleotide sequence ID" value="NZ_WAAT01000017.1"/>
</dbReference>
<evidence type="ECO:0000313" key="2">
    <source>
        <dbReference type="Proteomes" id="UP000441333"/>
    </source>
</evidence>
<dbReference type="Proteomes" id="UP000441333">
    <property type="component" value="Unassembled WGS sequence"/>
</dbReference>
<reference evidence="1 2" key="1">
    <citation type="submission" date="2019-09" db="EMBL/GenBank/DDBJ databases">
        <authorList>
            <person name="Cao W.R."/>
        </authorList>
    </citation>
    <scope>NUCLEOTIDE SEQUENCE [LARGE SCALE GENOMIC DNA]</scope>
    <source>
        <strain evidence="1 2">B1N29</strain>
    </source>
</reference>
<protein>
    <recommendedName>
        <fullName evidence="3">Right handed beta helix domain-containing protein</fullName>
    </recommendedName>
</protein>
<gene>
    <name evidence="1" type="ORF">F6U93_02120</name>
</gene>
<evidence type="ECO:0000313" key="1">
    <source>
        <dbReference type="EMBL" id="KAB1070195.1"/>
    </source>
</evidence>
<comment type="caution">
    <text evidence="1">The sequence shown here is derived from an EMBL/GenBank/DDBJ whole genome shotgun (WGS) entry which is preliminary data.</text>
</comment>
<proteinExistence type="predicted"/>
<keyword evidence="2" id="KW-1185">Reference proteome</keyword>
<accession>A0A6N6MKI9</accession>
<name>A0A6N6MKI9_9FLAO</name>
<dbReference type="AlphaFoldDB" id="A0A6N6MKI9"/>
<sequence>MKRYLYFFITLTFLTLWSSCREDFEFSPSTGSLQFSKDTVYLDTVFTETSSSTYNLKVYNKSDDDITIPSVRLALGDASNYRLSIDGIPGKRFEDIEIQANDSLFVFVESTIDINTLPSLDGTFLYTDQIEFDAGSNLQSVELVTLVQDAVFIFPDRDDATKVIETLTLNINGEIVETDLEGRELSPSELTFTNDKPYVIYGFAAVPENKTLNIEAGARIHFHENSGIMVLNNASLKVNGAFSNDQELLENEVIFEGNRLEPNFSEIPGQWWAIWLFDGSVNNSINYATIKNATAGIISDGNPSEVNDKLTITNTKIYNSSSYGILGRNTSIHGENVVINNSGLSSFAGTIGGKYNFTHSTLANYWNYSFRQFPTVLLNNYTFDEDGNILIAELAEANFNNCIIYGDENVEFTLDEVEEDNVDFNFKFTNCLIRFNDHNDEFEGENYDFTNTTHYENNIFNEEPDFKDPNSNQMIIGDESAGINAGNSTYATRIPFDILNVSRIAAPDLGAYQHITFEEDETP</sequence>
<organism evidence="1 2">
    <name type="scientific">Pseudotamlana haliotis</name>
    <dbReference type="NCBI Taxonomy" id="2614804"/>
    <lineage>
        <taxon>Bacteria</taxon>
        <taxon>Pseudomonadati</taxon>
        <taxon>Bacteroidota</taxon>
        <taxon>Flavobacteriia</taxon>
        <taxon>Flavobacteriales</taxon>
        <taxon>Flavobacteriaceae</taxon>
        <taxon>Pseudotamlana</taxon>
    </lineage>
</organism>
<dbReference type="EMBL" id="WAAT01000017">
    <property type="protein sequence ID" value="KAB1070195.1"/>
    <property type="molecule type" value="Genomic_DNA"/>
</dbReference>